<feature type="region of interest" description="Disordered" evidence="1">
    <location>
        <begin position="154"/>
        <end position="266"/>
    </location>
</feature>
<feature type="compositionally biased region" description="Low complexity" evidence="1">
    <location>
        <begin position="201"/>
        <end position="220"/>
    </location>
</feature>
<feature type="region of interest" description="Disordered" evidence="1">
    <location>
        <begin position="49"/>
        <end position="70"/>
    </location>
</feature>
<feature type="compositionally biased region" description="Basic and acidic residues" evidence="1">
    <location>
        <begin position="116"/>
        <end position="128"/>
    </location>
</feature>
<feature type="compositionally biased region" description="Gly residues" evidence="1">
    <location>
        <begin position="188"/>
        <end position="198"/>
    </location>
</feature>
<accession>A0ABQ7FTD8</accession>
<comment type="caution">
    <text evidence="2">The sequence shown here is derived from an EMBL/GenBank/DDBJ whole genome shotgun (WGS) entry which is preliminary data.</text>
</comment>
<proteinExistence type="predicted"/>
<evidence type="ECO:0000313" key="3">
    <source>
        <dbReference type="Proteomes" id="UP000815325"/>
    </source>
</evidence>
<dbReference type="EMBL" id="MU072113">
    <property type="protein sequence ID" value="KAF5825724.1"/>
    <property type="molecule type" value="Genomic_DNA"/>
</dbReference>
<evidence type="ECO:0000256" key="1">
    <source>
        <dbReference type="SAM" id="MobiDB-lite"/>
    </source>
</evidence>
<name>A0ABQ7FTD8_DUNSA</name>
<feature type="compositionally biased region" description="Basic and acidic residues" evidence="1">
    <location>
        <begin position="176"/>
        <end position="187"/>
    </location>
</feature>
<feature type="compositionally biased region" description="Low complexity" evidence="1">
    <location>
        <begin position="164"/>
        <end position="175"/>
    </location>
</feature>
<sequence length="326" mass="33006">MGHTGWITSMAAGRHYVATALPIPSNPNPLDDSISARWLYGSVRAAAHDKRKRGGHAARGEVDGEGEGGQSASMFYGNSFVSTSRDGQALLWALPPLLRRRAAGGNTAQAPTWELHPGDDKCGDEGEHSTGSAHCGAWSTPAPAWEFRALVQLSSRGPPPLDSTPGGTPAGCTGTHDSRNSIHDGPDGTHGGAEGRGLTGASAAAAAAAAPEAVPHSQAASMPHPPLSGASTAGVSRSRGGAASKHQGQGGNTVNTDSAGTPLLPPTLPASPLLELSSRSAAILTSDVWLPCKGSMQEEWARKEGLVGLLATGAADGTVKVGCMCT</sequence>
<keyword evidence="3" id="KW-1185">Reference proteome</keyword>
<organism evidence="2 3">
    <name type="scientific">Dunaliella salina</name>
    <name type="common">Green alga</name>
    <name type="synonym">Protococcus salinus</name>
    <dbReference type="NCBI Taxonomy" id="3046"/>
    <lineage>
        <taxon>Eukaryota</taxon>
        <taxon>Viridiplantae</taxon>
        <taxon>Chlorophyta</taxon>
        <taxon>core chlorophytes</taxon>
        <taxon>Chlorophyceae</taxon>
        <taxon>CS clade</taxon>
        <taxon>Chlamydomonadales</taxon>
        <taxon>Dunaliellaceae</taxon>
        <taxon>Dunaliella</taxon>
    </lineage>
</organism>
<protein>
    <submittedName>
        <fullName evidence="2">Uncharacterized protein</fullName>
    </submittedName>
</protein>
<evidence type="ECO:0000313" key="2">
    <source>
        <dbReference type="EMBL" id="KAF5825724.1"/>
    </source>
</evidence>
<reference evidence="2" key="1">
    <citation type="submission" date="2017-08" db="EMBL/GenBank/DDBJ databases">
        <authorList>
            <person name="Polle J.E."/>
            <person name="Barry K."/>
            <person name="Cushman J."/>
            <person name="Schmutz J."/>
            <person name="Tran D."/>
            <person name="Hathwaick L.T."/>
            <person name="Yim W.C."/>
            <person name="Jenkins J."/>
            <person name="Mckie-Krisberg Z.M."/>
            <person name="Prochnik S."/>
            <person name="Lindquist E."/>
            <person name="Dockter R.B."/>
            <person name="Adam C."/>
            <person name="Molina H."/>
            <person name="Bunkerborg J."/>
            <person name="Jin E."/>
            <person name="Buchheim M."/>
            <person name="Magnuson J."/>
        </authorList>
    </citation>
    <scope>NUCLEOTIDE SEQUENCE</scope>
    <source>
        <strain evidence="2">CCAP 19/18</strain>
    </source>
</reference>
<dbReference type="Proteomes" id="UP000815325">
    <property type="component" value="Unassembled WGS sequence"/>
</dbReference>
<feature type="region of interest" description="Disordered" evidence="1">
    <location>
        <begin position="105"/>
        <end position="137"/>
    </location>
</feature>
<gene>
    <name evidence="2" type="ORF">DUNSADRAFT_7306</name>
</gene>